<dbReference type="OrthoDB" id="3640at2759"/>
<gene>
    <name evidence="2" type="ORF">GUJ93_ZPchr0002g23536</name>
</gene>
<keyword evidence="3" id="KW-1185">Reference proteome</keyword>
<accession>A0A8J5RYX0</accession>
<dbReference type="GO" id="GO:0071108">
    <property type="term" value="P:protein K48-linked deubiquitination"/>
    <property type="evidence" value="ECO:0007669"/>
    <property type="project" value="TreeGrafter"/>
</dbReference>
<reference evidence="2" key="1">
    <citation type="journal article" date="2021" name="bioRxiv">
        <title>Whole Genome Assembly and Annotation of Northern Wild Rice, Zizania palustris L., Supports a Whole Genome Duplication in the Zizania Genus.</title>
        <authorList>
            <person name="Haas M."/>
            <person name="Kono T."/>
            <person name="Macchietto M."/>
            <person name="Millas R."/>
            <person name="McGilp L."/>
            <person name="Shao M."/>
            <person name="Duquette J."/>
            <person name="Hirsch C.N."/>
            <person name="Kimball J."/>
        </authorList>
    </citation>
    <scope>NUCLEOTIDE SEQUENCE</scope>
    <source>
        <tissue evidence="2">Fresh leaf tissue</tissue>
    </source>
</reference>
<dbReference type="Proteomes" id="UP000729402">
    <property type="component" value="Unassembled WGS sequence"/>
</dbReference>
<sequence>MCEATNEEEILEVFEQMCSPSYLGWIHTHPTQDCFMSSVDLHNHYSYQKDLPEAFAIVMAPSKGEQNTFHLTVPDGMGDIGGCEARGFHPHATETYEECSHLQWRSALSLHVVDLREL</sequence>
<dbReference type="PANTHER" id="PTHR12947:SF18">
    <property type="entry name" value="AMSH-LIKE UBIQUITIN THIOESTERASE 3"/>
    <property type="match status" value="1"/>
</dbReference>
<proteinExistence type="predicted"/>
<evidence type="ECO:0000313" key="3">
    <source>
        <dbReference type="Proteomes" id="UP000729402"/>
    </source>
</evidence>
<dbReference type="Pfam" id="PF01398">
    <property type="entry name" value="JAB"/>
    <property type="match status" value="1"/>
</dbReference>
<organism evidence="2 3">
    <name type="scientific">Zizania palustris</name>
    <name type="common">Northern wild rice</name>
    <dbReference type="NCBI Taxonomy" id="103762"/>
    <lineage>
        <taxon>Eukaryota</taxon>
        <taxon>Viridiplantae</taxon>
        <taxon>Streptophyta</taxon>
        <taxon>Embryophyta</taxon>
        <taxon>Tracheophyta</taxon>
        <taxon>Spermatophyta</taxon>
        <taxon>Magnoliopsida</taxon>
        <taxon>Liliopsida</taxon>
        <taxon>Poales</taxon>
        <taxon>Poaceae</taxon>
        <taxon>BOP clade</taxon>
        <taxon>Oryzoideae</taxon>
        <taxon>Oryzeae</taxon>
        <taxon>Zizaniinae</taxon>
        <taxon>Zizania</taxon>
    </lineage>
</organism>
<dbReference type="InterPro" id="IPR000555">
    <property type="entry name" value="JAMM/MPN+_dom"/>
</dbReference>
<evidence type="ECO:0000313" key="2">
    <source>
        <dbReference type="EMBL" id="KAG8056609.1"/>
    </source>
</evidence>
<protein>
    <recommendedName>
        <fullName evidence="1">MPN domain-containing protein</fullName>
    </recommendedName>
</protein>
<dbReference type="GO" id="GO:0005768">
    <property type="term" value="C:endosome"/>
    <property type="evidence" value="ECO:0007669"/>
    <property type="project" value="TreeGrafter"/>
</dbReference>
<dbReference type="InterPro" id="IPR037518">
    <property type="entry name" value="MPN"/>
</dbReference>
<name>A0A8J5RYX0_ZIZPA</name>
<evidence type="ECO:0000259" key="1">
    <source>
        <dbReference type="PROSITE" id="PS50249"/>
    </source>
</evidence>
<reference evidence="2" key="2">
    <citation type="submission" date="2021-02" db="EMBL/GenBank/DDBJ databases">
        <authorList>
            <person name="Kimball J.A."/>
            <person name="Haas M.W."/>
            <person name="Macchietto M."/>
            <person name="Kono T."/>
            <person name="Duquette J."/>
            <person name="Shao M."/>
        </authorList>
    </citation>
    <scope>NUCLEOTIDE SEQUENCE</scope>
    <source>
        <tissue evidence="2">Fresh leaf tissue</tissue>
    </source>
</reference>
<comment type="caution">
    <text evidence="2">The sequence shown here is derived from an EMBL/GenBank/DDBJ whole genome shotgun (WGS) entry which is preliminary data.</text>
</comment>
<dbReference type="GO" id="GO:0016020">
    <property type="term" value="C:membrane"/>
    <property type="evidence" value="ECO:0007669"/>
    <property type="project" value="TreeGrafter"/>
</dbReference>
<dbReference type="GO" id="GO:0070536">
    <property type="term" value="P:protein K63-linked deubiquitination"/>
    <property type="evidence" value="ECO:0007669"/>
    <property type="project" value="TreeGrafter"/>
</dbReference>
<dbReference type="PANTHER" id="PTHR12947">
    <property type="entry name" value="AMSH-LIKE PROTEASE"/>
    <property type="match status" value="1"/>
</dbReference>
<dbReference type="AlphaFoldDB" id="A0A8J5RYX0"/>
<dbReference type="EMBL" id="JAAALK010000287">
    <property type="protein sequence ID" value="KAG8056609.1"/>
    <property type="molecule type" value="Genomic_DNA"/>
</dbReference>
<dbReference type="PROSITE" id="PS50249">
    <property type="entry name" value="MPN"/>
    <property type="match status" value="1"/>
</dbReference>
<dbReference type="GO" id="GO:0008237">
    <property type="term" value="F:metallopeptidase activity"/>
    <property type="evidence" value="ECO:0007669"/>
    <property type="project" value="InterPro"/>
</dbReference>
<feature type="domain" description="MPN" evidence="1">
    <location>
        <begin position="1"/>
        <end position="78"/>
    </location>
</feature>